<accession>A0ABT5C115</accession>
<comment type="caution">
    <text evidence="2">The sequence shown here is derived from an EMBL/GenBank/DDBJ whole genome shotgun (WGS) entry which is preliminary data.</text>
</comment>
<feature type="region of interest" description="Disordered" evidence="1">
    <location>
        <begin position="127"/>
        <end position="147"/>
    </location>
</feature>
<reference evidence="2 3" key="1">
    <citation type="submission" date="2023-01" db="EMBL/GenBank/DDBJ databases">
        <title>Minimal conservation of predation-associated metabolite biosynthetic gene clusters underscores biosynthetic potential of Myxococcota including descriptions for ten novel species: Archangium lansinium sp. nov., Myxococcus landrumus sp. nov., Nannocystis bai.</title>
        <authorList>
            <person name="Ahearne A."/>
            <person name="Stevens C."/>
            <person name="Dowd S."/>
        </authorList>
    </citation>
    <scope>NUCLEOTIDE SEQUENCE [LARGE SCALE GENOMIC DNA]</scope>
    <source>
        <strain evidence="2 3">WIWO2</strain>
    </source>
</reference>
<protein>
    <submittedName>
        <fullName evidence="2">Uncharacterized protein</fullName>
    </submittedName>
</protein>
<evidence type="ECO:0000313" key="2">
    <source>
        <dbReference type="EMBL" id="MDC0679525.1"/>
    </source>
</evidence>
<dbReference type="RefSeq" id="WP_272096516.1">
    <property type="nucleotide sequence ID" value="NZ_JAQNDK010000002.1"/>
</dbReference>
<evidence type="ECO:0000256" key="1">
    <source>
        <dbReference type="SAM" id="MobiDB-lite"/>
    </source>
</evidence>
<name>A0ABT5C115_9BACT</name>
<gene>
    <name evidence="2" type="ORF">POL72_17405</name>
</gene>
<dbReference type="Proteomes" id="UP001217485">
    <property type="component" value="Unassembled WGS sequence"/>
</dbReference>
<organism evidence="2 3">
    <name type="scientific">Sorangium atrum</name>
    <dbReference type="NCBI Taxonomy" id="2995308"/>
    <lineage>
        <taxon>Bacteria</taxon>
        <taxon>Pseudomonadati</taxon>
        <taxon>Myxococcota</taxon>
        <taxon>Polyangia</taxon>
        <taxon>Polyangiales</taxon>
        <taxon>Polyangiaceae</taxon>
        <taxon>Sorangium</taxon>
    </lineage>
</organism>
<proteinExistence type="predicted"/>
<evidence type="ECO:0000313" key="3">
    <source>
        <dbReference type="Proteomes" id="UP001217485"/>
    </source>
</evidence>
<keyword evidence="3" id="KW-1185">Reference proteome</keyword>
<sequence>MPLSDDIPEWKALRDTMSDLVARAGAAAAAVIDESNNIWCAWPVAPTVLPLAARFAEREMAARSGPPLRRGGRLRVARPAAPPEDSYLAESFGGIYVLVLWFKAPFDADFQRARLRRELPRIEAQTVALPPPDGPEAGEGAARMRIP</sequence>
<dbReference type="EMBL" id="JAQNDK010000002">
    <property type="protein sequence ID" value="MDC0679525.1"/>
    <property type="molecule type" value="Genomic_DNA"/>
</dbReference>